<reference evidence="3" key="1">
    <citation type="journal article" date="2010" name="Nat. Biotechnol.">
        <title>Draft genome sequence of the oilseed species Ricinus communis.</title>
        <authorList>
            <person name="Chan A.P."/>
            <person name="Crabtree J."/>
            <person name="Zhao Q."/>
            <person name="Lorenzi H."/>
            <person name="Orvis J."/>
            <person name="Puiu D."/>
            <person name="Melake-Berhan A."/>
            <person name="Jones K.M."/>
            <person name="Redman J."/>
            <person name="Chen G."/>
            <person name="Cahoon E.B."/>
            <person name="Gedil M."/>
            <person name="Stanke M."/>
            <person name="Haas B.J."/>
            <person name="Wortman J.R."/>
            <person name="Fraser-Liggett C.M."/>
            <person name="Ravel J."/>
            <person name="Rabinowicz P.D."/>
        </authorList>
    </citation>
    <scope>NUCLEOTIDE SEQUENCE [LARGE SCALE GENOMIC DNA]</scope>
    <source>
        <strain evidence="3">cv. Hale</strain>
    </source>
</reference>
<dbReference type="Proteomes" id="UP000008311">
    <property type="component" value="Unassembled WGS sequence"/>
</dbReference>
<dbReference type="AlphaFoldDB" id="B9T8J1"/>
<evidence type="ECO:0000313" key="3">
    <source>
        <dbReference type="Proteomes" id="UP000008311"/>
    </source>
</evidence>
<sequence>MPGQGDGKRNDSEERHWGSQCFSMPNEMSQPWDALLLIPQGSKMELDMSLD</sequence>
<dbReference type="EMBL" id="EQ975078">
    <property type="protein sequence ID" value="EEF27823.1"/>
    <property type="molecule type" value="Genomic_DNA"/>
</dbReference>
<feature type="compositionally biased region" description="Basic and acidic residues" evidence="1">
    <location>
        <begin position="1"/>
        <end position="17"/>
    </location>
</feature>
<protein>
    <submittedName>
        <fullName evidence="2">Uncharacterized protein</fullName>
    </submittedName>
</protein>
<accession>B9T8J1</accession>
<dbReference type="InParanoid" id="B9T8J1"/>
<gene>
    <name evidence="2" type="ORF">RCOM_2119300</name>
</gene>
<name>B9T8J1_RICCO</name>
<evidence type="ECO:0000256" key="1">
    <source>
        <dbReference type="SAM" id="MobiDB-lite"/>
    </source>
</evidence>
<proteinExistence type="predicted"/>
<evidence type="ECO:0000313" key="2">
    <source>
        <dbReference type="EMBL" id="EEF27823.1"/>
    </source>
</evidence>
<organism evidence="2 3">
    <name type="scientific">Ricinus communis</name>
    <name type="common">Castor bean</name>
    <dbReference type="NCBI Taxonomy" id="3988"/>
    <lineage>
        <taxon>Eukaryota</taxon>
        <taxon>Viridiplantae</taxon>
        <taxon>Streptophyta</taxon>
        <taxon>Embryophyta</taxon>
        <taxon>Tracheophyta</taxon>
        <taxon>Spermatophyta</taxon>
        <taxon>Magnoliopsida</taxon>
        <taxon>eudicotyledons</taxon>
        <taxon>Gunneridae</taxon>
        <taxon>Pentapetalae</taxon>
        <taxon>rosids</taxon>
        <taxon>fabids</taxon>
        <taxon>Malpighiales</taxon>
        <taxon>Euphorbiaceae</taxon>
        <taxon>Acalyphoideae</taxon>
        <taxon>Acalypheae</taxon>
        <taxon>Ricinus</taxon>
    </lineage>
</organism>
<feature type="region of interest" description="Disordered" evidence="1">
    <location>
        <begin position="1"/>
        <end position="24"/>
    </location>
</feature>
<keyword evidence="3" id="KW-1185">Reference proteome</keyword>